<accession>B8B375</accession>
<feature type="region of interest" description="Disordered" evidence="1">
    <location>
        <begin position="1"/>
        <end position="92"/>
    </location>
</feature>
<evidence type="ECO:0000256" key="1">
    <source>
        <dbReference type="SAM" id="MobiDB-lite"/>
    </source>
</evidence>
<reference evidence="2 3" key="1">
    <citation type="journal article" date="2005" name="PLoS Biol.">
        <title>The genomes of Oryza sativa: a history of duplications.</title>
        <authorList>
            <person name="Yu J."/>
            <person name="Wang J."/>
            <person name="Lin W."/>
            <person name="Li S."/>
            <person name="Li H."/>
            <person name="Zhou J."/>
            <person name="Ni P."/>
            <person name="Dong W."/>
            <person name="Hu S."/>
            <person name="Zeng C."/>
            <person name="Zhang J."/>
            <person name="Zhang Y."/>
            <person name="Li R."/>
            <person name="Xu Z."/>
            <person name="Li S."/>
            <person name="Li X."/>
            <person name="Zheng H."/>
            <person name="Cong L."/>
            <person name="Lin L."/>
            <person name="Yin J."/>
            <person name="Geng J."/>
            <person name="Li G."/>
            <person name="Shi J."/>
            <person name="Liu J."/>
            <person name="Lv H."/>
            <person name="Li J."/>
            <person name="Wang J."/>
            <person name="Deng Y."/>
            <person name="Ran L."/>
            <person name="Shi X."/>
            <person name="Wang X."/>
            <person name="Wu Q."/>
            <person name="Li C."/>
            <person name="Ren X."/>
            <person name="Wang J."/>
            <person name="Wang X."/>
            <person name="Li D."/>
            <person name="Liu D."/>
            <person name="Zhang X."/>
            <person name="Ji Z."/>
            <person name="Zhao W."/>
            <person name="Sun Y."/>
            <person name="Zhang Z."/>
            <person name="Bao J."/>
            <person name="Han Y."/>
            <person name="Dong L."/>
            <person name="Ji J."/>
            <person name="Chen P."/>
            <person name="Wu S."/>
            <person name="Liu J."/>
            <person name="Xiao Y."/>
            <person name="Bu D."/>
            <person name="Tan J."/>
            <person name="Yang L."/>
            <person name="Ye C."/>
            <person name="Zhang J."/>
            <person name="Xu J."/>
            <person name="Zhou Y."/>
            <person name="Yu Y."/>
            <person name="Zhang B."/>
            <person name="Zhuang S."/>
            <person name="Wei H."/>
            <person name="Liu B."/>
            <person name="Lei M."/>
            <person name="Yu H."/>
            <person name="Li Y."/>
            <person name="Xu H."/>
            <person name="Wei S."/>
            <person name="He X."/>
            <person name="Fang L."/>
            <person name="Zhang Z."/>
            <person name="Zhang Y."/>
            <person name="Huang X."/>
            <person name="Su Z."/>
            <person name="Tong W."/>
            <person name="Li J."/>
            <person name="Tong Z."/>
            <person name="Li S."/>
            <person name="Ye J."/>
            <person name="Wang L."/>
            <person name="Fang L."/>
            <person name="Lei T."/>
            <person name="Chen C."/>
            <person name="Chen H."/>
            <person name="Xu Z."/>
            <person name="Li H."/>
            <person name="Huang H."/>
            <person name="Zhang F."/>
            <person name="Xu H."/>
            <person name="Li N."/>
            <person name="Zhao C."/>
            <person name="Li S."/>
            <person name="Dong L."/>
            <person name="Huang Y."/>
            <person name="Li L."/>
            <person name="Xi Y."/>
            <person name="Qi Q."/>
            <person name="Li W."/>
            <person name="Zhang B."/>
            <person name="Hu W."/>
            <person name="Zhang Y."/>
            <person name="Tian X."/>
            <person name="Jiao Y."/>
            <person name="Liang X."/>
            <person name="Jin J."/>
            <person name="Gao L."/>
            <person name="Zheng W."/>
            <person name="Hao B."/>
            <person name="Liu S."/>
            <person name="Wang W."/>
            <person name="Yuan L."/>
            <person name="Cao M."/>
            <person name="McDermott J."/>
            <person name="Samudrala R."/>
            <person name="Wang J."/>
            <person name="Wong G.K."/>
            <person name="Yang H."/>
        </authorList>
    </citation>
    <scope>NUCLEOTIDE SEQUENCE [LARGE SCALE GENOMIC DNA]</scope>
    <source>
        <strain evidence="3">cv. 93-11</strain>
    </source>
</reference>
<name>B8B375_ORYSI</name>
<dbReference type="HOGENOM" id="CLU_2125195_0_0_1"/>
<evidence type="ECO:0000313" key="2">
    <source>
        <dbReference type="EMBL" id="EEC80072.1"/>
    </source>
</evidence>
<keyword evidence="3" id="KW-1185">Reference proteome</keyword>
<feature type="compositionally biased region" description="Pro residues" evidence="1">
    <location>
        <begin position="35"/>
        <end position="65"/>
    </location>
</feature>
<protein>
    <submittedName>
        <fullName evidence="2">Uncharacterized protein</fullName>
    </submittedName>
</protein>
<evidence type="ECO:0000313" key="3">
    <source>
        <dbReference type="Proteomes" id="UP000007015"/>
    </source>
</evidence>
<dbReference type="AlphaFoldDB" id="B8B375"/>
<dbReference type="OMA" id="GPNSCIE"/>
<dbReference type="EMBL" id="CM000131">
    <property type="protein sequence ID" value="EEC80072.1"/>
    <property type="molecule type" value="Genomic_DNA"/>
</dbReference>
<feature type="compositionally biased region" description="Low complexity" evidence="1">
    <location>
        <begin position="66"/>
        <end position="76"/>
    </location>
</feature>
<dbReference type="Gramene" id="BGIOSGA021848-TA">
    <property type="protein sequence ID" value="BGIOSGA021848-PA"/>
    <property type="gene ID" value="BGIOSGA021848"/>
</dbReference>
<dbReference type="Proteomes" id="UP000007015">
    <property type="component" value="Chromosome 6"/>
</dbReference>
<gene>
    <name evidence="2" type="ORF">OsI_21791</name>
</gene>
<sequence length="114" mass="11524">MDPQGGGGSRLSAAGRGGNKRGGKQLGLKRSSAPAPSPATAQPPLPASSPPEAPSPATVQPPTPSSSPAVAAPSSSLLYRCQPCPHGHRKEQDGALYPPILLFCKETNKAQVHG</sequence>
<organism evidence="2 3">
    <name type="scientific">Oryza sativa subsp. indica</name>
    <name type="common">Rice</name>
    <dbReference type="NCBI Taxonomy" id="39946"/>
    <lineage>
        <taxon>Eukaryota</taxon>
        <taxon>Viridiplantae</taxon>
        <taxon>Streptophyta</taxon>
        <taxon>Embryophyta</taxon>
        <taxon>Tracheophyta</taxon>
        <taxon>Spermatophyta</taxon>
        <taxon>Magnoliopsida</taxon>
        <taxon>Liliopsida</taxon>
        <taxon>Poales</taxon>
        <taxon>Poaceae</taxon>
        <taxon>BOP clade</taxon>
        <taxon>Oryzoideae</taxon>
        <taxon>Oryzeae</taxon>
        <taxon>Oryzinae</taxon>
        <taxon>Oryza</taxon>
        <taxon>Oryza sativa</taxon>
    </lineage>
</organism>
<proteinExistence type="predicted"/>